<comment type="caution">
    <text evidence="2">The sequence shown here is derived from an EMBL/GenBank/DDBJ whole genome shotgun (WGS) entry which is preliminary data.</text>
</comment>
<protein>
    <submittedName>
        <fullName evidence="2">NAD-dependent dehydratase</fullName>
    </submittedName>
</protein>
<dbReference type="InterPro" id="IPR051604">
    <property type="entry name" value="Ergot_Alk_Oxidoreductase"/>
</dbReference>
<evidence type="ECO:0000259" key="1">
    <source>
        <dbReference type="Pfam" id="PF05368"/>
    </source>
</evidence>
<dbReference type="AlphaFoldDB" id="A0A086A9V6"/>
<dbReference type="InterPro" id="IPR036291">
    <property type="entry name" value="NAD(P)-bd_dom_sf"/>
</dbReference>
<dbReference type="OrthoDB" id="2149806at2"/>
<evidence type="ECO:0000313" key="3">
    <source>
        <dbReference type="Proteomes" id="UP000028705"/>
    </source>
</evidence>
<organism evidence="2 3">
    <name type="scientific">Chryseobacterium soli</name>
    <dbReference type="NCBI Taxonomy" id="445961"/>
    <lineage>
        <taxon>Bacteria</taxon>
        <taxon>Pseudomonadati</taxon>
        <taxon>Bacteroidota</taxon>
        <taxon>Flavobacteriia</taxon>
        <taxon>Flavobacteriales</taxon>
        <taxon>Weeksellaceae</taxon>
        <taxon>Chryseobacterium group</taxon>
        <taxon>Chryseobacterium</taxon>
    </lineage>
</organism>
<name>A0A086A9V6_9FLAO</name>
<gene>
    <name evidence="2" type="ORF">IW15_06670</name>
</gene>
<dbReference type="STRING" id="445961.IW15_06670"/>
<dbReference type="InterPro" id="IPR008030">
    <property type="entry name" value="NmrA-like"/>
</dbReference>
<reference evidence="2 3" key="1">
    <citation type="submission" date="2014-07" db="EMBL/GenBank/DDBJ databases">
        <title>Genome of Chryseobacterium soli DSM 19298.</title>
        <authorList>
            <person name="Stropko S.J."/>
            <person name="Pipes S.E."/>
            <person name="Newman J."/>
        </authorList>
    </citation>
    <scope>NUCLEOTIDE SEQUENCE [LARGE SCALE GENOMIC DNA]</scope>
    <source>
        <strain evidence="2 3">DSM 19298</strain>
    </source>
</reference>
<dbReference type="RefSeq" id="WP_034710305.1">
    <property type="nucleotide sequence ID" value="NZ_JAODPJ010000003.1"/>
</dbReference>
<dbReference type="Gene3D" id="3.90.25.10">
    <property type="entry name" value="UDP-galactose 4-epimerase, domain 1"/>
    <property type="match status" value="1"/>
</dbReference>
<feature type="domain" description="NmrA-like" evidence="1">
    <location>
        <begin position="2"/>
        <end position="250"/>
    </location>
</feature>
<proteinExistence type="predicted"/>
<dbReference type="PANTHER" id="PTHR43162:SF1">
    <property type="entry name" value="PRESTALK A DIFFERENTIATION PROTEIN A"/>
    <property type="match status" value="1"/>
</dbReference>
<dbReference type="eggNOG" id="COG0702">
    <property type="taxonomic scope" value="Bacteria"/>
</dbReference>
<accession>A0A086A9V6</accession>
<keyword evidence="3" id="KW-1185">Reference proteome</keyword>
<dbReference type="EMBL" id="JPRH01000002">
    <property type="protein sequence ID" value="KFF13470.1"/>
    <property type="molecule type" value="Genomic_DNA"/>
</dbReference>
<dbReference type="Gene3D" id="3.40.50.720">
    <property type="entry name" value="NAD(P)-binding Rossmann-like Domain"/>
    <property type="match status" value="1"/>
</dbReference>
<dbReference type="Pfam" id="PF05368">
    <property type="entry name" value="NmrA"/>
    <property type="match status" value="1"/>
</dbReference>
<evidence type="ECO:0000313" key="2">
    <source>
        <dbReference type="EMBL" id="KFF13470.1"/>
    </source>
</evidence>
<dbReference type="PANTHER" id="PTHR43162">
    <property type="match status" value="1"/>
</dbReference>
<dbReference type="SUPFAM" id="SSF51735">
    <property type="entry name" value="NAD(P)-binding Rossmann-fold domains"/>
    <property type="match status" value="1"/>
</dbReference>
<dbReference type="Proteomes" id="UP000028705">
    <property type="component" value="Unassembled WGS sequence"/>
</dbReference>
<sequence>MKIIVTGSLGNISEPLTKELIRKGHAVTVISSSFERKTAIEALGAKAAIGTMEDIDFLAETFRGADVVYAMEALNAGSFFNHDLDFIEANTKIGSNYKSAIEKSGVKNIIHLSSIGAHMKEGNGILTFHYNVEQLLNELPEDVSIKFMRPVGFYYNMFAFIPTIKSQNAIFQNYGGNNKEPWVSPLDIAAVIAEEIEKPFNGREVRYIASEEISPDDIAATLGKAIGKPDLKWIAVTDEEMLNGMIGAGMNPKTAKGFVEMNAARGNGLLYEDYRQHKPVLGNVKLKDFAEQFAAAYHQ</sequence>